<geneLocation type="chloroplast" evidence="2"/>
<evidence type="ECO:0000313" key="2">
    <source>
        <dbReference type="EMBL" id="QBK49566.1"/>
    </source>
</evidence>
<dbReference type="GO" id="GO:0015031">
    <property type="term" value="P:protein transport"/>
    <property type="evidence" value="ECO:0007669"/>
    <property type="project" value="UniProtKB-KW"/>
</dbReference>
<dbReference type="GO" id="GO:0009706">
    <property type="term" value="C:chloroplast inner membrane"/>
    <property type="evidence" value="ECO:0007669"/>
    <property type="project" value="UniProtKB-SubCell"/>
</dbReference>
<gene>
    <name evidence="2" type="primary">ycf1</name>
    <name evidence="1" type="synonym">TIC214</name>
</gene>
<keyword evidence="1" id="KW-1001">Plastid inner membrane</keyword>
<feature type="transmembrane region" description="Helical" evidence="1">
    <location>
        <begin position="137"/>
        <end position="157"/>
    </location>
</feature>
<comment type="subcellular location">
    <subcellularLocation>
        <location evidence="1">Plastid</location>
        <location evidence="1">Chloroplast inner membrane</location>
    </subcellularLocation>
</comment>
<organism evidence="2">
    <name type="scientific">Nigella damascena</name>
    <name type="common">Love-in-a-mist</name>
    <dbReference type="NCBI Taxonomy" id="3444"/>
    <lineage>
        <taxon>Eukaryota</taxon>
        <taxon>Viridiplantae</taxon>
        <taxon>Streptophyta</taxon>
        <taxon>Embryophyta</taxon>
        <taxon>Tracheophyta</taxon>
        <taxon>Spermatophyta</taxon>
        <taxon>Magnoliopsida</taxon>
        <taxon>Ranunculales</taxon>
        <taxon>Ranunculaceae</taxon>
        <taxon>Ranunculoideae</taxon>
        <taxon>Nigelleae</taxon>
        <taxon>Nigella</taxon>
    </lineage>
</organism>
<comment type="subunit">
    <text evidence="1">Part of the Tic complex.</text>
</comment>
<dbReference type="PANTHER" id="PTHR33163:SF40">
    <property type="entry name" value="PROTEIN TIC 214"/>
    <property type="match status" value="1"/>
</dbReference>
<comment type="similarity">
    <text evidence="1">Belongs to the TIC214 family.</text>
</comment>
<evidence type="ECO:0000256" key="1">
    <source>
        <dbReference type="RuleBase" id="RU364085"/>
    </source>
</evidence>
<keyword evidence="1 2" id="KW-0934">Plastid</keyword>
<accession>A0A481Y4P2</accession>
<keyword evidence="1 2" id="KW-0150">Chloroplast</keyword>
<dbReference type="RefSeq" id="YP_009581501.1">
    <property type="nucleotide sequence ID" value="NC_041537.1"/>
</dbReference>
<dbReference type="EMBL" id="MK569488">
    <property type="protein sequence ID" value="QBK49566.1"/>
    <property type="molecule type" value="Genomic_DNA"/>
</dbReference>
<dbReference type="EMBL" id="MN648403">
    <property type="protein sequence ID" value="QIS63957.1"/>
    <property type="molecule type" value="Genomic_DNA"/>
</dbReference>
<dbReference type="EMBL" id="MK253454">
    <property type="protein sequence ID" value="QFV18027.1"/>
    <property type="molecule type" value="Genomic_DNA"/>
</dbReference>
<keyword evidence="1" id="KW-0472">Membrane</keyword>
<sequence>MVFKYVDVDILANLVSLGMKIINSVVGVGLYYGFLNTLSIGPSYIFLLRAWVMEEETEEQVSATTGFILGQLIMFISIYYAPLHLALNRPHTITVLVLPYLLFHFFRNNHKDFVDYRYRFTTRNSYESTTRNSMRNLSIQCVFLNNLIFQLFNNFILPSSSLSRLVNIYMFRCNNKILFVISSFVGWFIGHILFLKWVGLVLFWIRKTLRSNKKYRYLLVEWRNSTDRIFKILLFITSIYYLARVSFPIFGPKLREKAKISEELEFEDDQDELLVENSYFDENQENFQLEIKKYNNDKKPFWFQKPLVTLLFDYKLWNRPLRYIKNDRFDNSVKDEMSQYFFYTCQSDGKQRISFTYPPSLSTFFEMIQQKMPLCTTEKLSPEELYNNWVYTNKQKRDNLSNEFINRIEALDRGSLAMDVLEKRTRLCNDKTKQKYLPKMYDPLLKGSRRGIIKKLDLRSSMNDDFLTSIKDSKETLWINKLHDIFPTDYGEFEETIDTLSDLDGKSAANFKGLYLFSENRRLDSKKKSKYLYDAIRTNSITKASIGKKKNEIKKKVPRWLYKLIDNIAAYEAGAMRGLLNKTGVRIFPFGAEEHAELFNRGEGIMIIRFDDIANFRRNLIKGSMRAQRRKTVPSWSVLQPDAESPLFFDKIYHFFYLDVSQISRIFNILFSDWVGKEVEITDEEKAKVKEEYEEKREIERKRIEVAWENQSYGFIIRGSLLIIQSIIRKYILCPSLIIAKNIVRILLSESPEWSEDWEDWRRERHIFCTLDGSVELPELPLYWFIEGIQLKIICPFHLKSRHRSKKKKKDSSCFLTVFGMETEFPFYYPRKQAPLLKPILKLFRKKLPKVKKKKPIWVLKIVQFIKKRMQELEKVSPIPLFGLREVEVDESNLNRNKQKLIISNQKNNQTVSESSILIRSMDSKNDSLAEKRMKDLADRTSTIRNKIDKIKKDKKNLLITVGINIGPNQTSWDDKRFESPKKVWQILKRRGARLIRKSRYCFMKFFIERIYRDIFLRIVILRIINITRSTSINVQILLKLTQQIADKYKYSYNDETNKKKIFMNSHIFCDRSSLSQAYVFYKLSQTQAINLHHLKSIFQYDGTTPFIKYRIKDLFVKKEIFHSESRHKKLHNFGINEWKSWLMGNDHYQYNLPQPIWSGLLAQKWRNRINQSLMVQKKNSTNLDSSEKDRLIHYEKQNNYAVNSLPSQKEKFFKNYKYDLLANQYLNYDYKKGSSIYKSRFQENKPGGIPHNYKTYNPELFYYTGELDLSNYISDMDQNPDRKYFDWRIINFCLRKKSDIEKWTNMDSGASATITKNTKTRTNYYQIIDKTKKMDKKDLLNMNLAIHKQINPLVNWMGMNEEEIEIEILNWPRSNPELWFFPEFVLLYKTYHIQPWIIPINSLFLQKNINENDINETISENNKIQINEKQKYVQKDSRESGMQKILKQTKMTAGLSELELFLLKFDYYQLRRENNVEKKLNNNINAYVSLLKLKFRGKNTTKAILSLIQRNELSPDVMMNPKATSISKLLNRGLLIIEPTRLSIKWDGQFIMYQTLAISRVHKRRYQTSGRSQHKKNLDKRIRNKFTARLFGNRDKNHYDFIVPENILSPRRRRELRILICLNPRNANVGDRDPVGTNAKSCDPFFYGDKHLDVDTNQFIKFKLFLWPNYRLEDLACMNRYWFDTTNGSRFSMTRIRMYPRLRIS</sequence>
<feature type="transmembrane region" description="Helical" evidence="1">
    <location>
        <begin position="29"/>
        <end position="51"/>
    </location>
</feature>
<dbReference type="Pfam" id="PF05758">
    <property type="entry name" value="Ycf1"/>
    <property type="match status" value="2"/>
</dbReference>
<comment type="function">
    <text evidence="1">Involved in protein precursor import into chloroplasts. May be part of an intermediate translocation complex acting as a protein-conducting channel at the inner envelope.</text>
</comment>
<keyword evidence="1" id="KW-0812">Transmembrane</keyword>
<dbReference type="GeneID" id="39709016"/>
<name>A0A481Y4P2_NIGDA</name>
<keyword evidence="1" id="KW-0813">Transport</keyword>
<feature type="transmembrane region" description="Helical" evidence="1">
    <location>
        <begin position="87"/>
        <end position="106"/>
    </location>
</feature>
<dbReference type="InterPro" id="IPR008896">
    <property type="entry name" value="TIC214"/>
</dbReference>
<reference evidence="3" key="2">
    <citation type="journal article" date="2019" name="Sci. Rep.">
        <title>Structural variation of the complete chloroplast genome and plastid phylogenomics of the genus Asteropyrum (Ranunculaceae).</title>
        <authorList>
            <person name="He J."/>
            <person name="Yao M."/>
            <person name="Lyu R.D."/>
            <person name="Lin L.L."/>
            <person name="Liu H.J."/>
            <person name="Pei L.Y."/>
            <person name="Yan S.X."/>
            <person name="Xie L."/>
            <person name="Cheng J."/>
        </authorList>
    </citation>
    <scope>NUCLEOTIDE SEQUENCE</scope>
</reference>
<reference evidence="2" key="1">
    <citation type="journal article" date="2019" name="Mol. Phylogenet. Evol.">
        <title>Chloroplast genomic data provide new and robust insights into the phylogeny and evolution of the Ranunculaceae.</title>
        <authorList>
            <person name="Zhai W."/>
            <person name="Duan X."/>
            <person name="Zhang R."/>
            <person name="Guo C."/>
            <person name="Li L."/>
            <person name="Xu G."/>
            <person name="Shan H."/>
            <person name="Kong H."/>
            <person name="Ren Y."/>
        </authorList>
    </citation>
    <scope>NUCLEOTIDE SEQUENCE</scope>
</reference>
<keyword evidence="1" id="KW-1133">Transmembrane helix</keyword>
<feature type="transmembrane region" description="Helical" evidence="1">
    <location>
        <begin position="63"/>
        <end position="81"/>
    </location>
</feature>
<feature type="transmembrane region" description="Helical" evidence="1">
    <location>
        <begin position="177"/>
        <end position="205"/>
    </location>
</feature>
<reference evidence="4" key="3">
    <citation type="journal article" date="2020" name="Sci. Rep.">
        <title>Recurrent gene duplication in the angiosperm tribe Delphinieae (Ranunculaceae) inferred from intracellular gene transfer events and heteroplasmic mutations in the plastid matK gene.</title>
        <authorList>
            <person name="Park S."/>
            <person name="An B."/>
            <person name="Park S."/>
        </authorList>
    </citation>
    <scope>NUCLEOTIDE SEQUENCE</scope>
</reference>
<proteinExistence type="inferred from homology"/>
<protein>
    <recommendedName>
        <fullName evidence="1">Protein TIC 214</fullName>
    </recommendedName>
    <alternativeName>
        <fullName evidence="1">Translocon at the inner envelope membrane of chloroplasts 214</fullName>
    </alternativeName>
</protein>
<feature type="transmembrane region" description="Helical" evidence="1">
    <location>
        <begin position="232"/>
        <end position="251"/>
    </location>
</feature>
<keyword evidence="1" id="KW-0653">Protein transport</keyword>
<evidence type="ECO:0000313" key="3">
    <source>
        <dbReference type="EMBL" id="QFV18027.1"/>
    </source>
</evidence>
<dbReference type="PANTHER" id="PTHR33163">
    <property type="entry name" value="PROTEIN TIC 214-RELATED"/>
    <property type="match status" value="1"/>
</dbReference>
<evidence type="ECO:0000313" key="4">
    <source>
        <dbReference type="EMBL" id="QIS63957.1"/>
    </source>
</evidence>